<proteinExistence type="predicted"/>
<dbReference type="Proteomes" id="UP000031843">
    <property type="component" value="Chromosome secondary"/>
</dbReference>
<gene>
    <name evidence="1" type="ORF">RR42_s1217</name>
</gene>
<keyword evidence="2" id="KW-1185">Reference proteome</keyword>
<sequence>MNKALYALDGAGVDGLLWPDTKGLAVACRLRSTRRAPVRRLEDAPIKVRR</sequence>
<reference evidence="1 2" key="1">
    <citation type="journal article" date="2015" name="Genome Announc.">
        <title>Complete Genome Sequence of Cupriavidus basilensis 4G11, Isolated from the Oak Ridge Field Research Center Site.</title>
        <authorList>
            <person name="Ray J."/>
            <person name="Waters R.J."/>
            <person name="Skerker J.M."/>
            <person name="Kuehl J.V."/>
            <person name="Price M.N."/>
            <person name="Huang J."/>
            <person name="Chakraborty R."/>
            <person name="Arkin A.P."/>
            <person name="Deutschbauer A."/>
        </authorList>
    </citation>
    <scope>NUCLEOTIDE SEQUENCE [LARGE SCALE GENOMIC DNA]</scope>
    <source>
        <strain evidence="1">4G11</strain>
    </source>
</reference>
<evidence type="ECO:0000313" key="1">
    <source>
        <dbReference type="EMBL" id="AJG22805.1"/>
    </source>
</evidence>
<dbReference type="KEGG" id="cbw:RR42_s1217"/>
<organism evidence="1 2">
    <name type="scientific">Cupriavidus basilensis</name>
    <dbReference type="NCBI Taxonomy" id="68895"/>
    <lineage>
        <taxon>Bacteria</taxon>
        <taxon>Pseudomonadati</taxon>
        <taxon>Pseudomonadota</taxon>
        <taxon>Betaproteobacteria</taxon>
        <taxon>Burkholderiales</taxon>
        <taxon>Burkholderiaceae</taxon>
        <taxon>Cupriavidus</taxon>
    </lineage>
</organism>
<dbReference type="EMBL" id="CP010537">
    <property type="protein sequence ID" value="AJG22805.1"/>
    <property type="molecule type" value="Genomic_DNA"/>
</dbReference>
<dbReference type="AlphaFoldDB" id="A0A0C4YJL6"/>
<accession>A0A0C4YJL6</accession>
<name>A0A0C4YJL6_9BURK</name>
<protein>
    <submittedName>
        <fullName evidence="1">Uncharacterized protein</fullName>
    </submittedName>
</protein>
<evidence type="ECO:0000313" key="2">
    <source>
        <dbReference type="Proteomes" id="UP000031843"/>
    </source>
</evidence>